<organism evidence="4 5">
    <name type="scientific">Corynebacterium lujinxingii</name>
    <dbReference type="NCBI Taxonomy" id="2763010"/>
    <lineage>
        <taxon>Bacteria</taxon>
        <taxon>Bacillati</taxon>
        <taxon>Actinomycetota</taxon>
        <taxon>Actinomycetes</taxon>
        <taxon>Mycobacteriales</taxon>
        <taxon>Corynebacteriaceae</taxon>
        <taxon>Corynebacterium</taxon>
    </lineage>
</organism>
<feature type="transmembrane region" description="Helical" evidence="2">
    <location>
        <begin position="98"/>
        <end position="119"/>
    </location>
</feature>
<feature type="transmembrane region" description="Helical" evidence="2">
    <location>
        <begin position="73"/>
        <end position="92"/>
    </location>
</feature>
<evidence type="ECO:0000256" key="1">
    <source>
        <dbReference type="SAM" id="MobiDB-lite"/>
    </source>
</evidence>
<reference evidence="5 6" key="1">
    <citation type="submission" date="2020-08" db="EMBL/GenBank/DDBJ databases">
        <title>novel species in genus Corynebacterium.</title>
        <authorList>
            <person name="Zhang G."/>
        </authorList>
    </citation>
    <scope>NUCLEOTIDE SEQUENCE [LARGE SCALE GENOMIC DNA]</scope>
    <source>
        <strain evidence="4">Zg-917</strain>
        <strain evidence="5 6">zg-917</strain>
    </source>
</reference>
<evidence type="ECO:0000313" key="4">
    <source>
        <dbReference type="EMBL" id="QNP89399.1"/>
    </source>
</evidence>
<dbReference type="EMBL" id="CP061032">
    <property type="protein sequence ID" value="QNP89399.1"/>
    <property type="molecule type" value="Genomic_DNA"/>
</dbReference>
<evidence type="ECO:0000313" key="5">
    <source>
        <dbReference type="Proteomes" id="UP000516235"/>
    </source>
</evidence>
<keyword evidence="6" id="KW-1185">Reference proteome</keyword>
<name>A0A7H0JWI3_9CORY</name>
<dbReference type="AlphaFoldDB" id="A0A7H0JWI3"/>
<protein>
    <submittedName>
        <fullName evidence="4">DUF3099 domain-containing protein</fullName>
    </submittedName>
</protein>
<evidence type="ECO:0000313" key="6">
    <source>
        <dbReference type="Proteomes" id="UP000642876"/>
    </source>
</evidence>
<evidence type="ECO:0000313" key="3">
    <source>
        <dbReference type="EMBL" id="MBC3178901.1"/>
    </source>
</evidence>
<feature type="region of interest" description="Disordered" evidence="1">
    <location>
        <begin position="148"/>
        <end position="179"/>
    </location>
</feature>
<keyword evidence="2" id="KW-1133">Transmembrane helix</keyword>
<dbReference type="InterPro" id="IPR021449">
    <property type="entry name" value="DUF3099"/>
</dbReference>
<feature type="region of interest" description="Disordered" evidence="1">
    <location>
        <begin position="1"/>
        <end position="69"/>
    </location>
</feature>
<dbReference type="Proteomes" id="UP000516235">
    <property type="component" value="Chromosome"/>
</dbReference>
<keyword evidence="2" id="KW-0472">Membrane</keyword>
<keyword evidence="2" id="KW-0812">Transmembrane</keyword>
<dbReference type="Pfam" id="PF11298">
    <property type="entry name" value="DUF3099"/>
    <property type="match status" value="1"/>
</dbReference>
<evidence type="ECO:0000256" key="2">
    <source>
        <dbReference type="SAM" id="Phobius"/>
    </source>
</evidence>
<dbReference type="RefSeq" id="WP_171194107.1">
    <property type="nucleotide sequence ID" value="NZ_CP061032.1"/>
</dbReference>
<dbReference type="Proteomes" id="UP000642876">
    <property type="component" value="Unassembled WGS sequence"/>
</dbReference>
<accession>A0A7H0JWI3</accession>
<gene>
    <name evidence="3" type="ORF">H7348_06210</name>
    <name evidence="4" type="ORF">IAU68_06715</name>
</gene>
<dbReference type="EMBL" id="JACMYE010000004">
    <property type="protein sequence ID" value="MBC3178901.1"/>
    <property type="molecule type" value="Genomic_DNA"/>
</dbReference>
<sequence>MSANKNPDPHAPQSGGRAEEALENDDAPGNTVDAVDADVEEVHRARKRRGTRALITDAATTPEQNRRSREKQYAVLQGLRLPFILAAIAAAWQNWWIVAAVLFVVSVPLPWIAVVLGNAQGEKRDPRSKNVYKPAVAREEQRLAAARRAELNPAESPRHLPDTIDQTPTDGRAAGGDHD</sequence>
<proteinExistence type="predicted"/>
<feature type="compositionally biased region" description="Basic and acidic residues" evidence="1">
    <location>
        <begin position="148"/>
        <end position="162"/>
    </location>
</feature>
<dbReference type="KEGG" id="cluj:IAU68_06715"/>